<dbReference type="InterPro" id="IPR007526">
    <property type="entry name" value="SWIRM"/>
</dbReference>
<evidence type="ECO:0000256" key="4">
    <source>
        <dbReference type="ARBA" id="ARBA00023242"/>
    </source>
</evidence>
<proteinExistence type="inferred from homology"/>
<dbReference type="InterPro" id="IPR037518">
    <property type="entry name" value="MPN"/>
</dbReference>
<evidence type="ECO:0000313" key="10">
    <source>
        <dbReference type="EMBL" id="BET02246.1"/>
    </source>
</evidence>
<evidence type="ECO:0000256" key="3">
    <source>
        <dbReference type="ARBA" id="ARBA00023125"/>
    </source>
</evidence>
<name>A0ABN7BCY9_9HEMI</name>
<dbReference type="Gene3D" id="3.40.140.10">
    <property type="entry name" value="Cytidine Deaminase, domain 2"/>
    <property type="match status" value="1"/>
</dbReference>
<keyword evidence="4" id="KW-0539">Nucleus</keyword>
<evidence type="ECO:0000256" key="5">
    <source>
        <dbReference type="ARBA" id="ARBA00032256"/>
    </source>
</evidence>
<dbReference type="Proteomes" id="UP001307889">
    <property type="component" value="Chromosome 14"/>
</dbReference>
<keyword evidence="3" id="KW-0238">DNA-binding</keyword>
<sequence>MEDDSEIDVLGDFSLGSLLTDHIGLCDQDDGRSFDYPSDSSNWFLDGSSSVWDDQLPTEQNQCHNFINTEEITDVHGWTDKEKELLGRGMELFGKNWVNLSQYIGTKGPTQVRSYAKKRKLGLQVKDNVEPMPSDELLSSSNDNEIPCSIEEVIMTVSTAQPTVASKKFSRGKANKRPESKVLRKKSKLQEKKSAQDANQNPIQASDSECGSSKNVVLVQNDEDDSYVDVEDDVLTTALQPESSIDRKAKRGNRSKTVQFVNVRSSNSKPKGDRYTLNNEQRLEMIRSLPKPTHSKVIDPEIVLKEEEILFPEFFGAGRNRAALLQRYLKIRSHVVSLWNVQKPKYVKKSLVRQGLRTVSDVNVLNRIHAYLEQKGIINFDCEECRYNASDVEVKTIDLLSAKKFEGEDWYNPIRRRKKEDPIAGDGKNYTFAHEDNGSVRLAHISSELTRQQEKDHKIKNKAITFVHCKQFETPPYDVQLDLQCLLVADIHGHASVEREVMGLLGGRFDDDNRKLYVAACVPCFVLSSTNFHCDMCPVSQCQAKETLEALGLDVVGWYHTHPHSLPEPSPQDLTSQGQFQTHFDRSSAPFIGLILPPYTHYQPKIFVLFEEQPFELHYDVSCNVIDTEGMREQMRSALTKVAEVTPFDKEVPKKSKTYLQTCMDHFSKMLSSISALGETDSSALLTTIKDVLTYSEDVAVFDIEVLD</sequence>
<dbReference type="PROSITE" id="PS50934">
    <property type="entry name" value="SWIRM"/>
    <property type="match status" value="1"/>
</dbReference>
<dbReference type="PROSITE" id="PS50249">
    <property type="entry name" value="MPN"/>
    <property type="match status" value="1"/>
</dbReference>
<feature type="compositionally biased region" description="Basic and acidic residues" evidence="6">
    <location>
        <begin position="176"/>
        <end position="195"/>
    </location>
</feature>
<dbReference type="EMBL" id="AP028922">
    <property type="protein sequence ID" value="BET02246.1"/>
    <property type="molecule type" value="Genomic_DNA"/>
</dbReference>
<dbReference type="InterPro" id="IPR001005">
    <property type="entry name" value="SANT/Myb"/>
</dbReference>
<evidence type="ECO:0000256" key="2">
    <source>
        <dbReference type="ARBA" id="ARBA00007194"/>
    </source>
</evidence>
<dbReference type="InterPro" id="IPR050242">
    <property type="entry name" value="JAMM_MPN+_peptidase_M67A"/>
</dbReference>
<organism evidence="10 11">
    <name type="scientific">Nesidiocoris tenuis</name>
    <dbReference type="NCBI Taxonomy" id="355587"/>
    <lineage>
        <taxon>Eukaryota</taxon>
        <taxon>Metazoa</taxon>
        <taxon>Ecdysozoa</taxon>
        <taxon>Arthropoda</taxon>
        <taxon>Hexapoda</taxon>
        <taxon>Insecta</taxon>
        <taxon>Pterygota</taxon>
        <taxon>Neoptera</taxon>
        <taxon>Paraneoptera</taxon>
        <taxon>Hemiptera</taxon>
        <taxon>Heteroptera</taxon>
        <taxon>Panheteroptera</taxon>
        <taxon>Cimicomorpha</taxon>
        <taxon>Miridae</taxon>
        <taxon>Dicyphina</taxon>
        <taxon>Nesidiocoris</taxon>
    </lineage>
</organism>
<evidence type="ECO:0000256" key="6">
    <source>
        <dbReference type="SAM" id="MobiDB-lite"/>
    </source>
</evidence>
<dbReference type="InterPro" id="IPR017884">
    <property type="entry name" value="SANT_dom"/>
</dbReference>
<dbReference type="PANTHER" id="PTHR10410">
    <property type="entry name" value="EUKARYOTIC TRANSLATION INITIATION FACTOR 3 -RELATED"/>
    <property type="match status" value="1"/>
</dbReference>
<evidence type="ECO:0000259" key="7">
    <source>
        <dbReference type="PROSITE" id="PS50249"/>
    </source>
</evidence>
<dbReference type="InterPro" id="IPR036388">
    <property type="entry name" value="WH-like_DNA-bd_sf"/>
</dbReference>
<feature type="compositionally biased region" description="Polar residues" evidence="6">
    <location>
        <begin position="196"/>
        <end position="211"/>
    </location>
</feature>
<evidence type="ECO:0000259" key="8">
    <source>
        <dbReference type="PROSITE" id="PS50934"/>
    </source>
</evidence>
<dbReference type="Pfam" id="PF01398">
    <property type="entry name" value="JAB"/>
    <property type="match status" value="1"/>
</dbReference>
<evidence type="ECO:0000256" key="1">
    <source>
        <dbReference type="ARBA" id="ARBA00004123"/>
    </source>
</evidence>
<keyword evidence="11" id="KW-1185">Reference proteome</keyword>
<dbReference type="Gene3D" id="1.10.10.60">
    <property type="entry name" value="Homeodomain-like"/>
    <property type="match status" value="1"/>
</dbReference>
<dbReference type="SUPFAM" id="SSF46689">
    <property type="entry name" value="Homeodomain-like"/>
    <property type="match status" value="2"/>
</dbReference>
<gene>
    <name evidence="10" type="ORF">NTJ_15064</name>
</gene>
<dbReference type="InterPro" id="IPR009057">
    <property type="entry name" value="Homeodomain-like_sf"/>
</dbReference>
<feature type="domain" description="SWIRM" evidence="8">
    <location>
        <begin position="289"/>
        <end position="389"/>
    </location>
</feature>
<dbReference type="CDD" id="cd00167">
    <property type="entry name" value="SANT"/>
    <property type="match status" value="1"/>
</dbReference>
<dbReference type="SUPFAM" id="SSF102712">
    <property type="entry name" value="JAB1/MPN domain"/>
    <property type="match status" value="1"/>
</dbReference>
<evidence type="ECO:0000259" key="9">
    <source>
        <dbReference type="PROSITE" id="PS51293"/>
    </source>
</evidence>
<protein>
    <recommendedName>
        <fullName evidence="5">Myb-like, SWIRM and MPN domain-containing protein 1</fullName>
    </recommendedName>
</protein>
<feature type="region of interest" description="Disordered" evidence="6">
    <location>
        <begin position="165"/>
        <end position="211"/>
    </location>
</feature>
<comment type="similarity">
    <text evidence="2">Belongs to the peptidase M67A family. MYSM1 subfamily.</text>
</comment>
<evidence type="ECO:0000313" key="11">
    <source>
        <dbReference type="Proteomes" id="UP001307889"/>
    </source>
</evidence>
<dbReference type="SMART" id="SM00232">
    <property type="entry name" value="JAB_MPN"/>
    <property type="match status" value="1"/>
</dbReference>
<feature type="domain" description="SANT" evidence="9">
    <location>
        <begin position="78"/>
        <end position="124"/>
    </location>
</feature>
<dbReference type="InterPro" id="IPR000555">
    <property type="entry name" value="JAMM/MPN+_dom"/>
</dbReference>
<dbReference type="PROSITE" id="PS51293">
    <property type="entry name" value="SANT"/>
    <property type="match status" value="1"/>
</dbReference>
<dbReference type="SMART" id="SM00717">
    <property type="entry name" value="SANT"/>
    <property type="match status" value="1"/>
</dbReference>
<dbReference type="Pfam" id="PF04433">
    <property type="entry name" value="SWIRM"/>
    <property type="match status" value="1"/>
</dbReference>
<accession>A0ABN7BCY9</accession>
<reference evidence="10 11" key="1">
    <citation type="submission" date="2023-09" db="EMBL/GenBank/DDBJ databases">
        <title>Nesidiocoris tenuis whole genome shotgun sequence.</title>
        <authorList>
            <person name="Shibata T."/>
            <person name="Shimoda M."/>
            <person name="Kobayashi T."/>
            <person name="Uehara T."/>
        </authorList>
    </citation>
    <scope>NUCLEOTIDE SEQUENCE [LARGE SCALE GENOMIC DNA]</scope>
    <source>
        <strain evidence="10 11">Japan</strain>
    </source>
</reference>
<dbReference type="Gene3D" id="1.10.10.10">
    <property type="entry name" value="Winged helix-like DNA-binding domain superfamily/Winged helix DNA-binding domain"/>
    <property type="match status" value="1"/>
</dbReference>
<comment type="subcellular location">
    <subcellularLocation>
        <location evidence="1">Nucleus</location>
    </subcellularLocation>
</comment>
<feature type="domain" description="MPN" evidence="7">
    <location>
        <begin position="479"/>
        <end position="615"/>
    </location>
</feature>